<comment type="subunit">
    <text evidence="2">Homodecamer; pentamer of dimers.</text>
</comment>
<dbReference type="InterPro" id="IPR003700">
    <property type="entry name" value="Pantoate_hydroxy_MeTrfase"/>
</dbReference>
<dbReference type="KEGG" id="ddu:GF1_20750"/>
<dbReference type="NCBIfam" id="TIGR00222">
    <property type="entry name" value="panB"/>
    <property type="match status" value="1"/>
</dbReference>
<proteinExistence type="inferred from homology"/>
<dbReference type="InterPro" id="IPR040442">
    <property type="entry name" value="Pyrv_kinase-like_dom_sf"/>
</dbReference>
<dbReference type="GO" id="GO:0003864">
    <property type="term" value="F:3-methyl-2-oxobutanoate hydroxymethyltransferase activity"/>
    <property type="evidence" value="ECO:0007669"/>
    <property type="project" value="UniProtKB-UniRule"/>
</dbReference>
<organism evidence="7 8">
    <name type="scientific">Desulfolithobacter dissulfuricans</name>
    <dbReference type="NCBI Taxonomy" id="2795293"/>
    <lineage>
        <taxon>Bacteria</taxon>
        <taxon>Pseudomonadati</taxon>
        <taxon>Thermodesulfobacteriota</taxon>
        <taxon>Desulfobulbia</taxon>
        <taxon>Desulfobulbales</taxon>
        <taxon>Desulfobulbaceae</taxon>
        <taxon>Desulfolithobacter</taxon>
    </lineage>
</organism>
<evidence type="ECO:0000313" key="8">
    <source>
        <dbReference type="Proteomes" id="UP001063350"/>
    </source>
</evidence>
<sequence length="207" mass="21934">MVVGDMPFGSYQVSVPDTVRNGIRFLKEGGCDAVKLEGGREVCGHVQALVRAGIPVMGHLGLTPQTAGQLGGYKVQGRDMDAARRLVEDALALEEAGIFALVLECVPGGLARVVTSRLRVPTIGIGAGPNCDGQVLVTNDMLGLFEKFTPSFIKKYCNLAPQIKDGVAAYLRDVAEGTFPAKEHTFASELDFSSLLEDPDIPTPSSS</sequence>
<evidence type="ECO:0000256" key="1">
    <source>
        <dbReference type="ARBA" id="ARBA00008676"/>
    </source>
</evidence>
<dbReference type="Pfam" id="PF02548">
    <property type="entry name" value="Pantoate_transf"/>
    <property type="match status" value="1"/>
</dbReference>
<dbReference type="EC" id="2.1.2.11" evidence="3 6"/>
<keyword evidence="5" id="KW-0808">Transferase</keyword>
<comment type="similarity">
    <text evidence="1">Belongs to the PanB family.</text>
</comment>
<evidence type="ECO:0000313" key="7">
    <source>
        <dbReference type="EMBL" id="BCO09699.1"/>
    </source>
</evidence>
<accession>A0A915U1W8</accession>
<keyword evidence="4" id="KW-0566">Pantothenate biosynthesis</keyword>
<dbReference type="PANTHER" id="PTHR20881:SF0">
    <property type="entry name" value="3-METHYL-2-OXOBUTANOATE HYDROXYMETHYLTRANSFERASE"/>
    <property type="match status" value="1"/>
</dbReference>
<gene>
    <name evidence="7" type="ORF">GF1_20750</name>
</gene>
<dbReference type="SUPFAM" id="SSF51621">
    <property type="entry name" value="Phosphoenolpyruvate/pyruvate domain"/>
    <property type="match status" value="1"/>
</dbReference>
<evidence type="ECO:0000256" key="3">
    <source>
        <dbReference type="ARBA" id="ARBA00012618"/>
    </source>
</evidence>
<reference evidence="7" key="1">
    <citation type="submission" date="2020-12" db="EMBL/GenBank/DDBJ databases">
        <title>Desulfobium dissulfuricans gen. nov., sp. nov., a novel mesophilic, sulfate-reducing bacterium isolated from a deep-sea hydrothermal vent.</title>
        <authorList>
            <person name="Hashimoto Y."/>
            <person name="Tame A."/>
            <person name="Sawayama S."/>
            <person name="Miyazaki J."/>
            <person name="Takai K."/>
            <person name="Nakagawa S."/>
        </authorList>
    </citation>
    <scope>NUCLEOTIDE SEQUENCE</scope>
    <source>
        <strain evidence="7">GF1</strain>
    </source>
</reference>
<dbReference type="GO" id="GO:0015940">
    <property type="term" value="P:pantothenate biosynthetic process"/>
    <property type="evidence" value="ECO:0007669"/>
    <property type="project" value="UniProtKB-UniRule"/>
</dbReference>
<dbReference type="PANTHER" id="PTHR20881">
    <property type="entry name" value="3-METHYL-2-OXOBUTANOATE HYDROXYMETHYLTRANSFERASE"/>
    <property type="match status" value="1"/>
</dbReference>
<dbReference type="Proteomes" id="UP001063350">
    <property type="component" value="Chromosome"/>
</dbReference>
<dbReference type="EMBL" id="AP024233">
    <property type="protein sequence ID" value="BCO09699.1"/>
    <property type="molecule type" value="Genomic_DNA"/>
</dbReference>
<name>A0A915U1W8_9BACT</name>
<dbReference type="CDD" id="cd06557">
    <property type="entry name" value="KPHMT-like"/>
    <property type="match status" value="1"/>
</dbReference>
<protein>
    <recommendedName>
        <fullName evidence="3 6">3-methyl-2-oxobutanoate hydroxymethyltransferase</fullName>
        <ecNumber evidence="3 6">2.1.2.11</ecNumber>
    </recommendedName>
</protein>
<evidence type="ECO:0000256" key="2">
    <source>
        <dbReference type="ARBA" id="ARBA00011424"/>
    </source>
</evidence>
<keyword evidence="8" id="KW-1185">Reference proteome</keyword>
<dbReference type="AlphaFoldDB" id="A0A915U1W8"/>
<dbReference type="Gene3D" id="3.20.20.60">
    <property type="entry name" value="Phosphoenolpyruvate-binding domains"/>
    <property type="match status" value="1"/>
</dbReference>
<dbReference type="InterPro" id="IPR015813">
    <property type="entry name" value="Pyrv/PenolPyrv_kinase-like_dom"/>
</dbReference>
<evidence type="ECO:0000256" key="5">
    <source>
        <dbReference type="ARBA" id="ARBA00022679"/>
    </source>
</evidence>
<evidence type="ECO:0000256" key="6">
    <source>
        <dbReference type="NCBIfam" id="TIGR00222"/>
    </source>
</evidence>
<dbReference type="GO" id="GO:0000287">
    <property type="term" value="F:magnesium ion binding"/>
    <property type="evidence" value="ECO:0007669"/>
    <property type="project" value="TreeGrafter"/>
</dbReference>
<evidence type="ECO:0000256" key="4">
    <source>
        <dbReference type="ARBA" id="ARBA00022655"/>
    </source>
</evidence>